<dbReference type="PRINTS" id="PR00111">
    <property type="entry name" value="ABHYDROLASE"/>
</dbReference>
<accession>A0AA37Q857</accession>
<keyword evidence="4" id="KW-1185">Reference proteome</keyword>
<feature type="chain" id="PRO_5041370318" evidence="1">
    <location>
        <begin position="25"/>
        <end position="322"/>
    </location>
</feature>
<dbReference type="SUPFAM" id="SSF53474">
    <property type="entry name" value="alpha/beta-Hydrolases"/>
    <property type="match status" value="1"/>
</dbReference>
<evidence type="ECO:0000259" key="2">
    <source>
        <dbReference type="Pfam" id="PF00561"/>
    </source>
</evidence>
<dbReference type="GO" id="GO:0016787">
    <property type="term" value="F:hydrolase activity"/>
    <property type="evidence" value="ECO:0007669"/>
    <property type="project" value="UniProtKB-KW"/>
</dbReference>
<keyword evidence="3" id="KW-0378">Hydrolase</keyword>
<dbReference type="RefSeq" id="WP_284352751.1">
    <property type="nucleotide sequence ID" value="NZ_BRXS01000009.1"/>
</dbReference>
<keyword evidence="1" id="KW-0732">Signal</keyword>
<dbReference type="EMBL" id="BRXS01000009">
    <property type="protein sequence ID" value="GLC28354.1"/>
    <property type="molecule type" value="Genomic_DNA"/>
</dbReference>
<organism evidence="3 4">
    <name type="scientific">Roseisolibacter agri</name>
    <dbReference type="NCBI Taxonomy" id="2014610"/>
    <lineage>
        <taxon>Bacteria</taxon>
        <taxon>Pseudomonadati</taxon>
        <taxon>Gemmatimonadota</taxon>
        <taxon>Gemmatimonadia</taxon>
        <taxon>Gemmatimonadales</taxon>
        <taxon>Gemmatimonadaceae</taxon>
        <taxon>Roseisolibacter</taxon>
    </lineage>
</organism>
<proteinExistence type="predicted"/>
<sequence>MRWRTVALSGGAALGVAALFNAVAETGVTPLANPLGGETGTWHWRGHRIAWTRRGDGPAVLLVHALHDSAWSHEWRHVVAPLATDHTVWTLDLPGFGRSARPAARYSAALYVALLDEFARTVIGAPCALVGSALGGAYTVALAARDARRFPALVLACPAGVTHLASAPTAASDAARTLLESPVVGTAAFNARVTRASLRHALTRAYADPSRVTPALLDAHHATAHQPGARFAPAAFVGGALNLNVRDALRRLEQPVLLTWGRRARDLPPTERDAYRTLLPDAEVATFASGSLPHDECADEWVAVVRDFLMRAGAVGGAHQVR</sequence>
<evidence type="ECO:0000313" key="3">
    <source>
        <dbReference type="EMBL" id="GLC28354.1"/>
    </source>
</evidence>
<protein>
    <submittedName>
        <fullName evidence="3">Alpha/beta hydrolase</fullName>
    </submittedName>
</protein>
<reference evidence="3" key="1">
    <citation type="submission" date="2022-08" db="EMBL/GenBank/DDBJ databases">
        <title>Draft genome sequencing of Roseisolibacter agri AW1220.</title>
        <authorList>
            <person name="Tobiishi Y."/>
            <person name="Tonouchi A."/>
        </authorList>
    </citation>
    <scope>NUCLEOTIDE SEQUENCE</scope>
    <source>
        <strain evidence="3">AW1220</strain>
    </source>
</reference>
<dbReference type="InterPro" id="IPR029058">
    <property type="entry name" value="AB_hydrolase_fold"/>
</dbReference>
<name>A0AA37Q857_9BACT</name>
<dbReference type="AlphaFoldDB" id="A0AA37Q857"/>
<dbReference type="PANTHER" id="PTHR46438">
    <property type="entry name" value="ALPHA/BETA-HYDROLASES SUPERFAMILY PROTEIN"/>
    <property type="match status" value="1"/>
</dbReference>
<comment type="caution">
    <text evidence="3">The sequence shown here is derived from an EMBL/GenBank/DDBJ whole genome shotgun (WGS) entry which is preliminary data.</text>
</comment>
<dbReference type="InterPro" id="IPR000073">
    <property type="entry name" value="AB_hydrolase_1"/>
</dbReference>
<evidence type="ECO:0000256" key="1">
    <source>
        <dbReference type="SAM" id="SignalP"/>
    </source>
</evidence>
<gene>
    <name evidence="3" type="ORF">rosag_48670</name>
</gene>
<feature type="signal peptide" evidence="1">
    <location>
        <begin position="1"/>
        <end position="24"/>
    </location>
</feature>
<feature type="domain" description="AB hydrolase-1" evidence="2">
    <location>
        <begin position="58"/>
        <end position="290"/>
    </location>
</feature>
<dbReference type="Proteomes" id="UP001161325">
    <property type="component" value="Unassembled WGS sequence"/>
</dbReference>
<evidence type="ECO:0000313" key="4">
    <source>
        <dbReference type="Proteomes" id="UP001161325"/>
    </source>
</evidence>
<dbReference type="PANTHER" id="PTHR46438:SF2">
    <property type="entry name" value="ALPHA_BETA-HYDROLASES SUPERFAMILY PROTEIN"/>
    <property type="match status" value="1"/>
</dbReference>
<dbReference type="Gene3D" id="3.40.50.1820">
    <property type="entry name" value="alpha/beta hydrolase"/>
    <property type="match status" value="1"/>
</dbReference>
<dbReference type="Pfam" id="PF00561">
    <property type="entry name" value="Abhydrolase_1"/>
    <property type="match status" value="1"/>
</dbReference>